<dbReference type="EMBL" id="JANIAN010000021">
    <property type="protein sequence ID" value="MDD2107744.1"/>
    <property type="molecule type" value="Genomic_DNA"/>
</dbReference>
<dbReference type="AlphaFoldDB" id="A0A9X4D130"/>
<comment type="caution">
    <text evidence="1">The sequence shown here is derived from an EMBL/GenBank/DDBJ whole genome shotgun (WGS) entry which is preliminary data.</text>
</comment>
<evidence type="ECO:0000313" key="1">
    <source>
        <dbReference type="EMBL" id="MDD2107744.1"/>
    </source>
</evidence>
<accession>A0A9X4D130</accession>
<evidence type="ECO:0000313" key="2">
    <source>
        <dbReference type="Proteomes" id="UP001150678"/>
    </source>
</evidence>
<protein>
    <submittedName>
        <fullName evidence="1">Uncharacterized protein</fullName>
    </submittedName>
</protein>
<name>A0A9X4D130_9PSED</name>
<reference evidence="1" key="1">
    <citation type="submission" date="2022-07" db="EMBL/GenBank/DDBJ databases">
        <title>Multi-strain Analysis of Pseudomonas putida Reveals Metabolic and Genetic Diversity.</title>
        <authorList>
            <person name="Monk J.M."/>
        </authorList>
    </citation>
    <scope>NUCLEOTIDE SEQUENCE</scope>
    <source>
        <strain evidence="1">17514</strain>
    </source>
</reference>
<sequence>MSHSGYPSLKVKKYRAAHVNLTGLPLPKNSLSGVALLIWAAKTRKQPSRHENDPLRRRGLAGGLDAVAGWCNAVKQPFPPYLMFSLQKIDLAMTLRAGRLLAPVAPAPVVAAAKLAIISTTCDTLNCSPAGWQKGSHVHHWMKGG</sequence>
<dbReference type="Proteomes" id="UP001150678">
    <property type="component" value="Unassembled WGS sequence"/>
</dbReference>
<proteinExistence type="predicted"/>
<gene>
    <name evidence="1" type="ORF">NP533_16245</name>
</gene>
<dbReference type="RefSeq" id="WP_137162951.1">
    <property type="nucleotide sequence ID" value="NZ_JANIAN010000021.1"/>
</dbReference>
<organism evidence="1 2">
    <name type="scientific">Pseudomonas asiatica</name>
    <dbReference type="NCBI Taxonomy" id="2219225"/>
    <lineage>
        <taxon>Bacteria</taxon>
        <taxon>Pseudomonadati</taxon>
        <taxon>Pseudomonadota</taxon>
        <taxon>Gammaproteobacteria</taxon>
        <taxon>Pseudomonadales</taxon>
        <taxon>Pseudomonadaceae</taxon>
        <taxon>Pseudomonas</taxon>
    </lineage>
</organism>